<keyword evidence="2" id="KW-1185">Reference proteome</keyword>
<dbReference type="GO" id="GO:0015630">
    <property type="term" value="C:microtubule cytoskeleton"/>
    <property type="evidence" value="ECO:0007669"/>
    <property type="project" value="TreeGrafter"/>
</dbReference>
<dbReference type="PANTHER" id="PTHR16076:SF8">
    <property type="entry name" value="CYTOSKELETON-ASSOCIATED PROTEIN 2"/>
    <property type="match status" value="1"/>
</dbReference>
<evidence type="ECO:0000313" key="2">
    <source>
        <dbReference type="Proteomes" id="UP000504640"/>
    </source>
</evidence>
<evidence type="ECO:0000256" key="1">
    <source>
        <dbReference type="SAM" id="MobiDB-lite"/>
    </source>
</evidence>
<evidence type="ECO:0000313" key="3">
    <source>
        <dbReference type="RefSeq" id="XP_032100743.1"/>
    </source>
</evidence>
<protein>
    <submittedName>
        <fullName evidence="3">Cytoskeleton-associated protein 2-like</fullName>
    </submittedName>
</protein>
<organism evidence="2 3">
    <name type="scientific">Sapajus apella</name>
    <name type="common">Brown-capped capuchin</name>
    <name type="synonym">Cebus apella</name>
    <dbReference type="NCBI Taxonomy" id="9515"/>
    <lineage>
        <taxon>Eukaryota</taxon>
        <taxon>Metazoa</taxon>
        <taxon>Chordata</taxon>
        <taxon>Craniata</taxon>
        <taxon>Vertebrata</taxon>
        <taxon>Euteleostomi</taxon>
        <taxon>Mammalia</taxon>
        <taxon>Eutheria</taxon>
        <taxon>Euarchontoglires</taxon>
        <taxon>Primates</taxon>
        <taxon>Haplorrhini</taxon>
        <taxon>Platyrrhini</taxon>
        <taxon>Cebidae</taxon>
        <taxon>Cebinae</taxon>
        <taxon>Sapajus</taxon>
    </lineage>
</organism>
<name>A0A6J3F572_SAPAP</name>
<feature type="region of interest" description="Disordered" evidence="1">
    <location>
        <begin position="1"/>
        <end position="38"/>
    </location>
</feature>
<dbReference type="InterPro" id="IPR026165">
    <property type="entry name" value="CKAP2_fam"/>
</dbReference>
<sequence>MTLSQAFHLKNSSEKRQITGEKQKRDANMPKKPVLGPYHGQIVQSKVDSLRKSLQVKDESSAATKKLSTIVPKATKPQPVNTSSIIVKSNNRSSSMTATTQPVSTTSQNTQLVLLPIRSHHSNTQDTVKQGISRTSAHVTIWKVPREKEPLE</sequence>
<feature type="region of interest" description="Disordered" evidence="1">
    <location>
        <begin position="73"/>
        <end position="107"/>
    </location>
</feature>
<feature type="compositionally biased region" description="Polar residues" evidence="1">
    <location>
        <begin position="78"/>
        <end position="107"/>
    </location>
</feature>
<feature type="compositionally biased region" description="Basic and acidic residues" evidence="1">
    <location>
        <begin position="11"/>
        <end position="29"/>
    </location>
</feature>
<accession>A0A6J3F572</accession>
<dbReference type="PANTHER" id="PTHR16076">
    <property type="entry name" value="CYTOSKELETON ASSOCIATED PROTEIN 2-RELATED"/>
    <property type="match status" value="1"/>
</dbReference>
<proteinExistence type="predicted"/>
<dbReference type="Proteomes" id="UP000504640">
    <property type="component" value="Unplaced"/>
</dbReference>
<reference evidence="3" key="1">
    <citation type="submission" date="2025-08" db="UniProtKB">
        <authorList>
            <consortium name="RefSeq"/>
        </authorList>
    </citation>
    <scope>IDENTIFICATION</scope>
    <source>
        <tissue evidence="3">Blood</tissue>
    </source>
</reference>
<dbReference type="AlphaFoldDB" id="A0A6J3F572"/>
<dbReference type="GO" id="GO:0007026">
    <property type="term" value="P:negative regulation of microtubule depolymerization"/>
    <property type="evidence" value="ECO:0007669"/>
    <property type="project" value="TreeGrafter"/>
</dbReference>
<dbReference type="GeneID" id="116527721"/>
<gene>
    <name evidence="3" type="primary">LOC116527721</name>
</gene>
<dbReference type="RefSeq" id="XP_032100743.1">
    <property type="nucleotide sequence ID" value="XM_032244852.1"/>
</dbReference>